<dbReference type="Proteomes" id="UP000007844">
    <property type="component" value="Chromosome"/>
</dbReference>
<evidence type="ECO:0000259" key="3">
    <source>
        <dbReference type="Pfam" id="PF00710"/>
    </source>
</evidence>
<dbReference type="AlphaFoldDB" id="F3YWT4"/>
<dbReference type="PANTHER" id="PTHR11707">
    <property type="entry name" value="L-ASPARAGINASE"/>
    <property type="match status" value="1"/>
</dbReference>
<evidence type="ECO:0000313" key="5">
    <source>
        <dbReference type="Proteomes" id="UP000007844"/>
    </source>
</evidence>
<feature type="domain" description="L-asparaginase N-terminal" evidence="3">
    <location>
        <begin position="8"/>
        <end position="158"/>
    </location>
</feature>
<feature type="binding site" evidence="2">
    <location>
        <begin position="88"/>
        <end position="89"/>
    </location>
    <ligand>
        <name>substrate</name>
    </ligand>
</feature>
<protein>
    <submittedName>
        <fullName evidence="4">Asparaginase/glutaminase</fullName>
    </submittedName>
</protein>
<dbReference type="PIRSF" id="PIRSF001220">
    <property type="entry name" value="L-ASNase_gatD"/>
    <property type="match status" value="1"/>
</dbReference>
<name>F3YWT4_DESAF</name>
<evidence type="ECO:0000256" key="2">
    <source>
        <dbReference type="PIRSR" id="PIRSR001220-2"/>
    </source>
</evidence>
<organism evidence="4 5">
    <name type="scientific">Desulfocurvibacter africanus subsp. africanus str. Walvis Bay</name>
    <dbReference type="NCBI Taxonomy" id="690850"/>
    <lineage>
        <taxon>Bacteria</taxon>
        <taxon>Pseudomonadati</taxon>
        <taxon>Thermodesulfobacteriota</taxon>
        <taxon>Desulfovibrionia</taxon>
        <taxon>Desulfovibrionales</taxon>
        <taxon>Desulfovibrionaceae</taxon>
        <taxon>Desulfocurvibacter</taxon>
    </lineage>
</organism>
<keyword evidence="5" id="KW-1185">Reference proteome</keyword>
<dbReference type="Pfam" id="PF00710">
    <property type="entry name" value="Asparaginase"/>
    <property type="match status" value="1"/>
</dbReference>
<gene>
    <name evidence="4" type="ORF">Desaf_3371</name>
</gene>
<dbReference type="InterPro" id="IPR037152">
    <property type="entry name" value="L-asparaginase_N_sf"/>
</dbReference>
<dbReference type="PRINTS" id="PR00139">
    <property type="entry name" value="ASNGLNASE"/>
</dbReference>
<dbReference type="InterPro" id="IPR006034">
    <property type="entry name" value="Asparaginase/glutaminase-like"/>
</dbReference>
<dbReference type="Gene3D" id="3.40.50.1170">
    <property type="entry name" value="L-asparaginase, N-terminal domain"/>
    <property type="match status" value="1"/>
</dbReference>
<dbReference type="InterPro" id="IPR027474">
    <property type="entry name" value="L-asparaginase_N"/>
</dbReference>
<dbReference type="HOGENOM" id="CLU_019134_4_2_7"/>
<dbReference type="PIRSF" id="PIRSF500176">
    <property type="entry name" value="L_ASNase"/>
    <property type="match status" value="1"/>
</dbReference>
<dbReference type="STRING" id="690850.Desaf_3371"/>
<dbReference type="GO" id="GO:0004067">
    <property type="term" value="F:asparaginase activity"/>
    <property type="evidence" value="ECO:0007669"/>
    <property type="project" value="UniProtKB-UniRule"/>
</dbReference>
<dbReference type="eggNOG" id="COG0252">
    <property type="taxonomic scope" value="Bacteria"/>
</dbReference>
<dbReference type="PANTHER" id="PTHR11707:SF28">
    <property type="entry name" value="60 KDA LYSOPHOSPHOLIPASE"/>
    <property type="match status" value="1"/>
</dbReference>
<dbReference type="KEGG" id="daf:Desaf_3371"/>
<proteinExistence type="predicted"/>
<dbReference type="InterPro" id="IPR036152">
    <property type="entry name" value="Asp/glu_Ase-like_sf"/>
</dbReference>
<evidence type="ECO:0000313" key="4">
    <source>
        <dbReference type="EMBL" id="EGJ51658.1"/>
    </source>
</evidence>
<dbReference type="SMART" id="SM00870">
    <property type="entry name" value="Asparaginase"/>
    <property type="match status" value="1"/>
</dbReference>
<sequence>MTKVADGRIRFLITGGTIDKEYDAQSGNLVFSRTRLGDILTLARCRAEFVVEVVMLKDSLDMTMEDRLLIRERCLAAPESRIVITHGTDTMADTARVLGPAVTGKAVALVGAMIPYSFVHSDAGFNLGCAVTAVQCLPPGVYVTMNGRIFTWDNVRKNREIGEFGKLKE</sequence>
<evidence type="ECO:0000256" key="1">
    <source>
        <dbReference type="PIRSR" id="PIRSR001220-1"/>
    </source>
</evidence>
<dbReference type="RefSeq" id="WP_014261278.1">
    <property type="nucleotide sequence ID" value="NC_016629.1"/>
</dbReference>
<feature type="binding site" evidence="2">
    <location>
        <position position="59"/>
    </location>
    <ligand>
        <name>substrate</name>
    </ligand>
</feature>
<dbReference type="PROSITE" id="PS51732">
    <property type="entry name" value="ASN_GLN_ASE_3"/>
    <property type="match status" value="1"/>
</dbReference>
<dbReference type="EMBL" id="CP003221">
    <property type="protein sequence ID" value="EGJ51658.1"/>
    <property type="molecule type" value="Genomic_DNA"/>
</dbReference>
<feature type="active site" description="O-isoaspartyl threonine intermediate" evidence="1">
    <location>
        <position position="17"/>
    </location>
</feature>
<accession>F3YWT4</accession>
<dbReference type="SUPFAM" id="SSF53774">
    <property type="entry name" value="Glutaminase/Asparaginase"/>
    <property type="match status" value="1"/>
</dbReference>
<reference evidence="4 5" key="1">
    <citation type="journal article" date="2011" name="J. Bacteriol.">
        <title>Genome sequence of the mercury-methylating and pleomorphic Desulfovibrio africanus Strain Walvis Bay.</title>
        <authorList>
            <person name="Brown S.D."/>
            <person name="Wall J.D."/>
            <person name="Kucken A.M."/>
            <person name="Gilmour C.C."/>
            <person name="Podar M."/>
            <person name="Brandt C.C."/>
            <person name="Teshima H."/>
            <person name="Detter J.C."/>
            <person name="Han C.S."/>
            <person name="Land M.L."/>
            <person name="Lucas S."/>
            <person name="Han J."/>
            <person name="Pennacchio L."/>
            <person name="Nolan M."/>
            <person name="Pitluck S."/>
            <person name="Woyke T."/>
            <person name="Goodwin L."/>
            <person name="Palumbo A.V."/>
            <person name="Elias D.A."/>
        </authorList>
    </citation>
    <scope>NUCLEOTIDE SEQUENCE [LARGE SCALE GENOMIC DNA]</scope>
    <source>
        <strain evidence="4 5">Walvis Bay</strain>
    </source>
</reference>